<feature type="region of interest" description="Disordered" evidence="1">
    <location>
        <begin position="519"/>
        <end position="555"/>
    </location>
</feature>
<dbReference type="InterPro" id="IPR011050">
    <property type="entry name" value="Pectin_lyase_fold/virulence"/>
</dbReference>
<evidence type="ECO:0000313" key="3">
    <source>
        <dbReference type="Proteomes" id="UP000324800"/>
    </source>
</evidence>
<reference evidence="2 3" key="1">
    <citation type="submission" date="2019-03" db="EMBL/GenBank/DDBJ databases">
        <title>Single cell metagenomics reveals metabolic interactions within the superorganism composed of flagellate Streblomastix strix and complex community of Bacteroidetes bacteria on its surface.</title>
        <authorList>
            <person name="Treitli S.C."/>
            <person name="Kolisko M."/>
            <person name="Husnik F."/>
            <person name="Keeling P."/>
            <person name="Hampl V."/>
        </authorList>
    </citation>
    <scope>NUCLEOTIDE SEQUENCE [LARGE SCALE GENOMIC DNA]</scope>
    <source>
        <strain evidence="2">ST1C</strain>
    </source>
</reference>
<evidence type="ECO:0000313" key="2">
    <source>
        <dbReference type="EMBL" id="KAA6373895.1"/>
    </source>
</evidence>
<dbReference type="EMBL" id="SNRW01012380">
    <property type="protein sequence ID" value="KAA6373895.1"/>
    <property type="molecule type" value="Genomic_DNA"/>
</dbReference>
<evidence type="ECO:0000256" key="1">
    <source>
        <dbReference type="SAM" id="MobiDB-lite"/>
    </source>
</evidence>
<accession>A0A5J4UVU5</accession>
<sequence length="555" mass="61937">MEIDQNDEERTPGTNSYDQHIPLFEQSFTSTFVNPSYIDANNGNDDLKYCGRFRLSCKRVSNVIDRGNGILTNTNYVLILLSDSTSDSNLQVNIPTINWNYITIQSDGYTQDSQINANPKYQIPTSSQSNSLFTITDNGHLDLIGLRFSNLNTTSLNPLFSIQSPDLDNIPILSIFDCEFNQDPTSYPDNSLSHCLIFINGGKLTISKTIIKDYQLSNGKSSIMIYSDISSTSEVYRMNQIDIINSTFENIKQNEGSRSGSAINAELKAGSIMNILQSCTFTNCISRTTGGAIQIIQSGGQIELNEVIIKGCKARNGGGIYINIDFSQQFEFKVIDALIQECETKADPSSTYPTGYGGGIFLIGSGDYDPSTKRLDLKGMKIYNNSADKGGQSLYVVMTNLIEWCKSGIVDDGSTMSILIEGDPQSLQTASFGMKDISWMDYDYKQYGIFISNDRRIFTGIEGKEDQAYPLEVIIEKADISKTAHFPWWIILIIIQISDPSKDVDPPLKKNFDLYFEQEQSHNSSNEQQQQQTTIHWNSFKKNDIPSSAGAIQKK</sequence>
<proteinExistence type="predicted"/>
<gene>
    <name evidence="2" type="ORF">EZS28_030577</name>
</gene>
<organism evidence="2 3">
    <name type="scientific">Streblomastix strix</name>
    <dbReference type="NCBI Taxonomy" id="222440"/>
    <lineage>
        <taxon>Eukaryota</taxon>
        <taxon>Metamonada</taxon>
        <taxon>Preaxostyla</taxon>
        <taxon>Oxymonadida</taxon>
        <taxon>Streblomastigidae</taxon>
        <taxon>Streblomastix</taxon>
    </lineage>
</organism>
<dbReference type="Proteomes" id="UP000324800">
    <property type="component" value="Unassembled WGS sequence"/>
</dbReference>
<comment type="caution">
    <text evidence="2">The sequence shown here is derived from an EMBL/GenBank/DDBJ whole genome shotgun (WGS) entry which is preliminary data.</text>
</comment>
<dbReference type="AlphaFoldDB" id="A0A5J4UVU5"/>
<name>A0A5J4UVU5_9EUKA</name>
<dbReference type="SUPFAM" id="SSF51126">
    <property type="entry name" value="Pectin lyase-like"/>
    <property type="match status" value="1"/>
</dbReference>
<protein>
    <recommendedName>
        <fullName evidence="4">Right handed beta helix domain-containing protein</fullName>
    </recommendedName>
</protein>
<evidence type="ECO:0008006" key="4">
    <source>
        <dbReference type="Google" id="ProtNLM"/>
    </source>
</evidence>
<feature type="compositionally biased region" description="Low complexity" evidence="1">
    <location>
        <begin position="519"/>
        <end position="532"/>
    </location>
</feature>